<dbReference type="PROSITE" id="PS00688">
    <property type="entry name" value="SIGMA54_INTERACT_3"/>
    <property type="match status" value="1"/>
</dbReference>
<evidence type="ECO:0000259" key="6">
    <source>
        <dbReference type="PROSITE" id="PS50045"/>
    </source>
</evidence>
<dbReference type="Proteomes" id="UP001152321">
    <property type="component" value="Unassembled WGS sequence"/>
</dbReference>
<keyword evidence="3" id="KW-0805">Transcription regulation</keyword>
<sequence length="328" mass="37198">MLNHKEVIAKSPAFIEAVELAKRVAESSANVLILGESGSGKEVIAQMIHDLSKRKSRAFIPLNCSAIPENLLESELFGYAKGAFTGAGISRMGLFEEAEGGTLFLDEIGDLDLNLQAKLLRVIQERKIKRVGENTYRPINIRIICATHENLQEAIKRKSFREDLYFRLNVISIEVPPLRQRHEDIMPLAYHFLRRYSSANGKVLSSFSADAIESLMSHSWPGNVRELENLIERAVVLCSTHVIQREDLRLLKSSSEVASVLPSTFESLQQFLVDKNPYKKILPIEEITQQYIQYALEINRGAKDKTARDLGIDRKTLYRRLRSSEDRS</sequence>
<proteinExistence type="predicted"/>
<dbReference type="Gene3D" id="1.10.10.60">
    <property type="entry name" value="Homeodomain-like"/>
    <property type="match status" value="1"/>
</dbReference>
<keyword evidence="4" id="KW-0238">DNA-binding</keyword>
<evidence type="ECO:0000256" key="3">
    <source>
        <dbReference type="ARBA" id="ARBA00023015"/>
    </source>
</evidence>
<evidence type="ECO:0000256" key="5">
    <source>
        <dbReference type="ARBA" id="ARBA00023163"/>
    </source>
</evidence>
<keyword evidence="2" id="KW-0067">ATP-binding</keyword>
<dbReference type="SMART" id="SM00382">
    <property type="entry name" value="AAA"/>
    <property type="match status" value="1"/>
</dbReference>
<evidence type="ECO:0000256" key="2">
    <source>
        <dbReference type="ARBA" id="ARBA00022840"/>
    </source>
</evidence>
<evidence type="ECO:0000256" key="1">
    <source>
        <dbReference type="ARBA" id="ARBA00022741"/>
    </source>
</evidence>
<dbReference type="InterPro" id="IPR025944">
    <property type="entry name" value="Sigma_54_int_dom_CS"/>
</dbReference>
<dbReference type="InterPro" id="IPR058031">
    <property type="entry name" value="AAA_lid_NorR"/>
</dbReference>
<dbReference type="CDD" id="cd00009">
    <property type="entry name" value="AAA"/>
    <property type="match status" value="1"/>
</dbReference>
<dbReference type="EMBL" id="JANRMI010000001">
    <property type="protein sequence ID" value="MDG0815685.1"/>
    <property type="molecule type" value="Genomic_DNA"/>
</dbReference>
<dbReference type="PROSITE" id="PS00676">
    <property type="entry name" value="SIGMA54_INTERACT_2"/>
    <property type="match status" value="1"/>
</dbReference>
<dbReference type="PROSITE" id="PS00675">
    <property type="entry name" value="SIGMA54_INTERACT_1"/>
    <property type="match status" value="1"/>
</dbReference>
<dbReference type="InterPro" id="IPR002078">
    <property type="entry name" value="Sigma_54_int"/>
</dbReference>
<gene>
    <name evidence="7" type="ORF">NWE73_04865</name>
</gene>
<dbReference type="PROSITE" id="PS50045">
    <property type="entry name" value="SIGMA54_INTERACT_4"/>
    <property type="match status" value="1"/>
</dbReference>
<dbReference type="InterPro" id="IPR002197">
    <property type="entry name" value="HTH_Fis"/>
</dbReference>
<feature type="domain" description="Sigma-54 factor interaction" evidence="6">
    <location>
        <begin position="7"/>
        <end position="236"/>
    </location>
</feature>
<dbReference type="RefSeq" id="WP_277577158.1">
    <property type="nucleotide sequence ID" value="NZ_JANRMI010000001.1"/>
</dbReference>
<dbReference type="Pfam" id="PF25601">
    <property type="entry name" value="AAA_lid_14"/>
    <property type="match status" value="1"/>
</dbReference>
<reference evidence="7" key="1">
    <citation type="submission" date="2022-08" db="EMBL/GenBank/DDBJ databases">
        <title>Novel Bdellovibrio Species Isolated from Svalbard: Designation Bdellovibrio svalbardensis.</title>
        <authorList>
            <person name="Mitchell R.J."/>
            <person name="Choi S.Y."/>
        </authorList>
    </citation>
    <scope>NUCLEOTIDE SEQUENCE</scope>
    <source>
        <strain evidence="7">PAP01</strain>
    </source>
</reference>
<dbReference type="InterPro" id="IPR009057">
    <property type="entry name" value="Homeodomain-like_sf"/>
</dbReference>
<protein>
    <submittedName>
        <fullName evidence="7">Sigma-54 dependent transcriptional regulator</fullName>
    </submittedName>
</protein>
<dbReference type="InterPro" id="IPR027417">
    <property type="entry name" value="P-loop_NTPase"/>
</dbReference>
<comment type="caution">
    <text evidence="7">The sequence shown here is derived from an EMBL/GenBank/DDBJ whole genome shotgun (WGS) entry which is preliminary data.</text>
</comment>
<dbReference type="InterPro" id="IPR025662">
    <property type="entry name" value="Sigma_54_int_dom_ATP-bd_1"/>
</dbReference>
<evidence type="ECO:0000256" key="4">
    <source>
        <dbReference type="ARBA" id="ARBA00023125"/>
    </source>
</evidence>
<name>A0ABT6DFQ8_9BACT</name>
<evidence type="ECO:0000313" key="7">
    <source>
        <dbReference type="EMBL" id="MDG0815685.1"/>
    </source>
</evidence>
<keyword evidence="5" id="KW-0804">Transcription</keyword>
<dbReference type="SUPFAM" id="SSF46689">
    <property type="entry name" value="Homeodomain-like"/>
    <property type="match status" value="1"/>
</dbReference>
<dbReference type="Pfam" id="PF00158">
    <property type="entry name" value="Sigma54_activat"/>
    <property type="match status" value="1"/>
</dbReference>
<keyword evidence="8" id="KW-1185">Reference proteome</keyword>
<dbReference type="InterPro" id="IPR003593">
    <property type="entry name" value="AAA+_ATPase"/>
</dbReference>
<dbReference type="Gene3D" id="3.40.50.300">
    <property type="entry name" value="P-loop containing nucleotide triphosphate hydrolases"/>
    <property type="match status" value="1"/>
</dbReference>
<dbReference type="PANTHER" id="PTHR32071">
    <property type="entry name" value="TRANSCRIPTIONAL REGULATORY PROTEIN"/>
    <property type="match status" value="1"/>
</dbReference>
<dbReference type="SUPFAM" id="SSF52540">
    <property type="entry name" value="P-loop containing nucleoside triphosphate hydrolases"/>
    <property type="match status" value="1"/>
</dbReference>
<evidence type="ECO:0000313" key="8">
    <source>
        <dbReference type="Proteomes" id="UP001152321"/>
    </source>
</evidence>
<keyword evidence="1" id="KW-0547">Nucleotide-binding</keyword>
<organism evidence="7 8">
    <name type="scientific">Bdellovibrio svalbardensis</name>
    <dbReference type="NCBI Taxonomy" id="2972972"/>
    <lineage>
        <taxon>Bacteria</taxon>
        <taxon>Pseudomonadati</taxon>
        <taxon>Bdellovibrionota</taxon>
        <taxon>Bdellovibrionia</taxon>
        <taxon>Bdellovibrionales</taxon>
        <taxon>Pseudobdellovibrionaceae</taxon>
        <taxon>Bdellovibrio</taxon>
    </lineage>
</organism>
<dbReference type="InterPro" id="IPR025943">
    <property type="entry name" value="Sigma_54_int_dom_ATP-bd_2"/>
</dbReference>
<dbReference type="Pfam" id="PF02954">
    <property type="entry name" value="HTH_8"/>
    <property type="match status" value="1"/>
</dbReference>
<dbReference type="Gene3D" id="1.10.8.60">
    <property type="match status" value="1"/>
</dbReference>
<accession>A0ABT6DFQ8</accession>